<dbReference type="EMBL" id="LR593886">
    <property type="protein sequence ID" value="VTR93435.1"/>
    <property type="molecule type" value="Genomic_DNA"/>
</dbReference>
<gene>
    <name evidence="1" type="ORF">SOIL9_42790</name>
</gene>
<evidence type="ECO:0000313" key="2">
    <source>
        <dbReference type="Proteomes" id="UP000464178"/>
    </source>
</evidence>
<keyword evidence="2" id="KW-1185">Reference proteome</keyword>
<dbReference type="KEGG" id="gms:SOIL9_42790"/>
<proteinExistence type="predicted"/>
<sequence>MTEAEWLACEEPRPMIQFLRGWVSDRRLRLFGCACYLNLWIRFPVAELYRDVLRASEAYADQRISKSQFKLSRKKGDWEKVPCVTGEAWEVAQGAARDCSGESSKRVQRGDKWEDQVIWERPEETVIQVGLIRCIFGNPFRPVPFSPAWRTCTVLALASQMYDLRDFSAMPILADALQDAGCDRTDVLDHCRGAGPHARGCRVVDQVLGKE</sequence>
<dbReference type="RefSeq" id="WP_232069642.1">
    <property type="nucleotide sequence ID" value="NZ_LR593886.1"/>
</dbReference>
<name>A0A6P2CZ78_9BACT</name>
<protein>
    <submittedName>
        <fullName evidence="1">Uncharacterized protein</fullName>
    </submittedName>
</protein>
<accession>A0A6P2CZ78</accession>
<evidence type="ECO:0000313" key="1">
    <source>
        <dbReference type="EMBL" id="VTR93435.1"/>
    </source>
</evidence>
<dbReference type="AlphaFoldDB" id="A0A6P2CZ78"/>
<dbReference type="Proteomes" id="UP000464178">
    <property type="component" value="Chromosome"/>
</dbReference>
<reference evidence="1 2" key="1">
    <citation type="submission" date="2019-05" db="EMBL/GenBank/DDBJ databases">
        <authorList>
            <consortium name="Science for Life Laboratories"/>
        </authorList>
    </citation>
    <scope>NUCLEOTIDE SEQUENCE [LARGE SCALE GENOMIC DNA]</scope>
    <source>
        <strain evidence="1">Soil9</strain>
    </source>
</reference>
<organism evidence="1 2">
    <name type="scientific">Gemmata massiliana</name>
    <dbReference type="NCBI Taxonomy" id="1210884"/>
    <lineage>
        <taxon>Bacteria</taxon>
        <taxon>Pseudomonadati</taxon>
        <taxon>Planctomycetota</taxon>
        <taxon>Planctomycetia</taxon>
        <taxon>Gemmatales</taxon>
        <taxon>Gemmataceae</taxon>
        <taxon>Gemmata</taxon>
    </lineage>
</organism>